<feature type="chain" id="PRO_5046289797" description="Lipoprotein" evidence="2">
    <location>
        <begin position="19"/>
        <end position="277"/>
    </location>
</feature>
<keyword evidence="4" id="KW-1185">Reference proteome</keyword>
<feature type="compositionally biased region" description="Low complexity" evidence="1">
    <location>
        <begin position="57"/>
        <end position="84"/>
    </location>
</feature>
<dbReference type="PROSITE" id="PS51257">
    <property type="entry name" value="PROKAR_LIPOPROTEIN"/>
    <property type="match status" value="1"/>
</dbReference>
<protein>
    <recommendedName>
        <fullName evidence="5">Lipoprotein</fullName>
    </recommendedName>
</protein>
<dbReference type="Proteomes" id="UP001164459">
    <property type="component" value="Chromosome"/>
</dbReference>
<dbReference type="RefSeq" id="WP_269038462.1">
    <property type="nucleotide sequence ID" value="NZ_CP114040.1"/>
</dbReference>
<dbReference type="EMBL" id="CP114040">
    <property type="protein sequence ID" value="WAS96121.1"/>
    <property type="molecule type" value="Genomic_DNA"/>
</dbReference>
<evidence type="ECO:0000313" key="3">
    <source>
        <dbReference type="EMBL" id="WAS96121.1"/>
    </source>
</evidence>
<reference evidence="3" key="1">
    <citation type="submission" date="2022-11" db="EMBL/GenBank/DDBJ databases">
        <title>Minimal conservation of predation-associated metabolite biosynthetic gene clusters underscores biosynthetic potential of Myxococcota including descriptions for ten novel species: Archangium lansinium sp. nov., Myxococcus landrumus sp. nov., Nannocystis bai.</title>
        <authorList>
            <person name="Ahearne A."/>
            <person name="Stevens C."/>
            <person name="Dowd S."/>
        </authorList>
    </citation>
    <scope>NUCLEOTIDE SEQUENCE</scope>
    <source>
        <strain evidence="3">Fl3</strain>
    </source>
</reference>
<evidence type="ECO:0000256" key="2">
    <source>
        <dbReference type="SAM" id="SignalP"/>
    </source>
</evidence>
<feature type="compositionally biased region" description="Low complexity" evidence="1">
    <location>
        <begin position="98"/>
        <end position="113"/>
    </location>
</feature>
<proteinExistence type="predicted"/>
<feature type="compositionally biased region" description="Low complexity" evidence="1">
    <location>
        <begin position="32"/>
        <end position="49"/>
    </location>
</feature>
<sequence length="277" mass="27837">MRSYSFSCLGLVVALALACDSKPSDSDTANIDSSTGTDGTSSDGTEGVSSTGGGTEGEPATTSAGSISATSTSPTSESEGGSATDPGTSGFPDPTGMTATSSDVTSASDVTTDGPAPEPTPCEGEAIVIDAAALAYTDAQVPPDPDPTGGSSGTSGGEPNDPNTLHVRLSNQTATCADPNDTIDCGNNWEVSIRIPPAYQTPGLYHLLGPDVTGTAMETGSADDPNDCPFGGGSFGATFELISIDDKEVVGRLCHVDFPFFDTKPNLEGTFTAPRCQ</sequence>
<evidence type="ECO:0008006" key="5">
    <source>
        <dbReference type="Google" id="ProtNLM"/>
    </source>
</evidence>
<feature type="signal peptide" evidence="2">
    <location>
        <begin position="1"/>
        <end position="18"/>
    </location>
</feature>
<feature type="region of interest" description="Disordered" evidence="1">
    <location>
        <begin position="21"/>
        <end position="122"/>
    </location>
</feature>
<name>A0ABY7HA78_9BACT</name>
<gene>
    <name evidence="3" type="ORF">O0S08_08145</name>
</gene>
<feature type="region of interest" description="Disordered" evidence="1">
    <location>
        <begin position="139"/>
        <end position="165"/>
    </location>
</feature>
<evidence type="ECO:0000313" key="4">
    <source>
        <dbReference type="Proteomes" id="UP001164459"/>
    </source>
</evidence>
<keyword evidence="2" id="KW-0732">Signal</keyword>
<organism evidence="3 4">
    <name type="scientific">Nannocystis punicea</name>
    <dbReference type="NCBI Taxonomy" id="2995304"/>
    <lineage>
        <taxon>Bacteria</taxon>
        <taxon>Pseudomonadati</taxon>
        <taxon>Myxococcota</taxon>
        <taxon>Polyangia</taxon>
        <taxon>Nannocystales</taxon>
        <taxon>Nannocystaceae</taxon>
        <taxon>Nannocystis</taxon>
    </lineage>
</organism>
<accession>A0ABY7HA78</accession>
<evidence type="ECO:0000256" key="1">
    <source>
        <dbReference type="SAM" id="MobiDB-lite"/>
    </source>
</evidence>